<feature type="compositionally biased region" description="Low complexity" evidence="1">
    <location>
        <begin position="66"/>
        <end position="81"/>
    </location>
</feature>
<dbReference type="HOGENOM" id="CLU_1103008_0_0_1"/>
<protein>
    <submittedName>
        <fullName evidence="2">Uncharacterized protein</fullName>
    </submittedName>
</protein>
<feature type="compositionally biased region" description="Polar residues" evidence="1">
    <location>
        <begin position="138"/>
        <end position="155"/>
    </location>
</feature>
<feature type="region of interest" description="Disordered" evidence="1">
    <location>
        <begin position="212"/>
        <end position="235"/>
    </location>
</feature>
<reference evidence="3" key="1">
    <citation type="journal article" date="2011" name="Proc. Natl. Acad. Sci. U.S.A.">
        <title>Obligate biotrophy features unraveled by the genomic analysis of rust fungi.</title>
        <authorList>
            <person name="Duplessis S."/>
            <person name="Cuomo C.A."/>
            <person name="Lin Y.-C."/>
            <person name="Aerts A."/>
            <person name="Tisserant E."/>
            <person name="Veneault-Fourrey C."/>
            <person name="Joly D.L."/>
            <person name="Hacquard S."/>
            <person name="Amselem J."/>
            <person name="Cantarel B.L."/>
            <person name="Chiu R."/>
            <person name="Coutinho P.M."/>
            <person name="Feau N."/>
            <person name="Field M."/>
            <person name="Frey P."/>
            <person name="Gelhaye E."/>
            <person name="Goldberg J."/>
            <person name="Grabherr M.G."/>
            <person name="Kodira C.D."/>
            <person name="Kohler A."/>
            <person name="Kuees U."/>
            <person name="Lindquist E.A."/>
            <person name="Lucas S.M."/>
            <person name="Mago R."/>
            <person name="Mauceli E."/>
            <person name="Morin E."/>
            <person name="Murat C."/>
            <person name="Pangilinan J.L."/>
            <person name="Park R."/>
            <person name="Pearson M."/>
            <person name="Quesneville H."/>
            <person name="Rouhier N."/>
            <person name="Sakthikumar S."/>
            <person name="Salamov A.A."/>
            <person name="Schmutz J."/>
            <person name="Selles B."/>
            <person name="Shapiro H."/>
            <person name="Tanguay P."/>
            <person name="Tuskan G.A."/>
            <person name="Henrissat B."/>
            <person name="Van de Peer Y."/>
            <person name="Rouze P."/>
            <person name="Ellis J.G."/>
            <person name="Dodds P.N."/>
            <person name="Schein J.E."/>
            <person name="Zhong S."/>
            <person name="Hamelin R.C."/>
            <person name="Grigoriev I.V."/>
            <person name="Szabo L.J."/>
            <person name="Martin F."/>
        </authorList>
    </citation>
    <scope>NUCLEOTIDE SEQUENCE [LARGE SCALE GENOMIC DNA]</scope>
    <source>
        <strain evidence="3">98AG31 / pathotype 3-4-7</strain>
    </source>
</reference>
<proteinExistence type="predicted"/>
<dbReference type="OrthoDB" id="2504967at2759"/>
<gene>
    <name evidence="2" type="ORF">MELLADRAFT_117801</name>
</gene>
<dbReference type="VEuPathDB" id="FungiDB:MELLADRAFT_117801"/>
<evidence type="ECO:0000313" key="3">
    <source>
        <dbReference type="Proteomes" id="UP000001072"/>
    </source>
</evidence>
<organism evidence="3">
    <name type="scientific">Melampsora larici-populina (strain 98AG31 / pathotype 3-4-7)</name>
    <name type="common">Poplar leaf rust fungus</name>
    <dbReference type="NCBI Taxonomy" id="747676"/>
    <lineage>
        <taxon>Eukaryota</taxon>
        <taxon>Fungi</taxon>
        <taxon>Dikarya</taxon>
        <taxon>Basidiomycota</taxon>
        <taxon>Pucciniomycotina</taxon>
        <taxon>Pucciniomycetes</taxon>
        <taxon>Pucciniales</taxon>
        <taxon>Melampsoraceae</taxon>
        <taxon>Melampsora</taxon>
    </lineage>
</organism>
<name>F4S1P3_MELLP</name>
<evidence type="ECO:0000256" key="1">
    <source>
        <dbReference type="SAM" id="MobiDB-lite"/>
    </source>
</evidence>
<sequence>MWASKPNQPTNLRPLQLVKKLSPDRLRVDVTLTPLSPASQPTSPHQSWRKEIKLTRVANRERKKLSTVTTSSSGSDSQASSKIPQTPCDLPVISGQLNLLEEKLETVENRITSRQTLFDNLEKDSTRLNIELQKELKTSSFSPNNPATEVQPTNDEITEDTSTKPPASTLGQVIVDGPSVASGAPDPTTQPAGWTGYFKLCYRRCRAQEESSEQPNRIIRLSEAGISPASDEDNIETLRSSSLSYVKQSPLL</sequence>
<dbReference type="Proteomes" id="UP000001072">
    <property type="component" value="Unassembled WGS sequence"/>
</dbReference>
<feature type="region of interest" description="Disordered" evidence="1">
    <location>
        <begin position="137"/>
        <end position="171"/>
    </location>
</feature>
<evidence type="ECO:0000313" key="2">
    <source>
        <dbReference type="EMBL" id="EGG01470.1"/>
    </source>
</evidence>
<dbReference type="RefSeq" id="XP_007415320.1">
    <property type="nucleotide sequence ID" value="XM_007415258.1"/>
</dbReference>
<dbReference type="KEGG" id="mlr:MELLADRAFT_117801"/>
<feature type="region of interest" description="Disordered" evidence="1">
    <location>
        <begin position="59"/>
        <end position="87"/>
    </location>
</feature>
<dbReference type="InParanoid" id="F4S1P3"/>
<dbReference type="AlphaFoldDB" id="F4S1P3"/>
<dbReference type="GeneID" id="18926097"/>
<accession>F4S1P3</accession>
<dbReference type="EMBL" id="GL883138">
    <property type="protein sequence ID" value="EGG01470.1"/>
    <property type="molecule type" value="Genomic_DNA"/>
</dbReference>
<keyword evidence="3" id="KW-1185">Reference proteome</keyword>